<sequence>MSHPLGYYSRTWDINFSQCYANGKLKYSEISNLFQITAGEHAEALDFSFQTMLTFNQAWVMSRMRIELNKLPKLGDQVELTTWIQDFDGARSTRNFTISKDGVTYISGSSYWAVINFKLRKSENLAINTDHVKLFPSHQATAFPVDKLNIFQACETVDSHRVRLSDLDVVRHVNNVKYVDWCLDQLDIEDVLQKPIASIAMNFLRELTYDDIAEIQHQQQENVHFMRIQRTGKVAFAMELTFSK</sequence>
<dbReference type="EMBL" id="JAGKSB010000013">
    <property type="protein sequence ID" value="MBP3944118.1"/>
    <property type="molecule type" value="Genomic_DNA"/>
</dbReference>
<keyword evidence="11" id="KW-1185">Reference proteome</keyword>
<evidence type="ECO:0000256" key="6">
    <source>
        <dbReference type="ARBA" id="ARBA00023098"/>
    </source>
</evidence>
<evidence type="ECO:0000259" key="9">
    <source>
        <dbReference type="Pfam" id="PF20791"/>
    </source>
</evidence>
<dbReference type="RefSeq" id="WP_353547622.1">
    <property type="nucleotide sequence ID" value="NZ_JAGKSB010000013.1"/>
</dbReference>
<comment type="similarity">
    <text evidence="1">Belongs to the acyl-ACP thioesterase family.</text>
</comment>
<dbReference type="InterPro" id="IPR029069">
    <property type="entry name" value="HotDog_dom_sf"/>
</dbReference>
<evidence type="ECO:0000256" key="5">
    <source>
        <dbReference type="ARBA" id="ARBA00022946"/>
    </source>
</evidence>
<accession>A0A8T4HFK3</accession>
<evidence type="ECO:0000313" key="10">
    <source>
        <dbReference type="EMBL" id="MBP3944118.1"/>
    </source>
</evidence>
<feature type="domain" description="Acyl-ACP thioesterase-like C-terminal" evidence="9">
    <location>
        <begin position="157"/>
        <end position="222"/>
    </location>
</feature>
<keyword evidence="2" id="KW-0444">Lipid biosynthesis</keyword>
<dbReference type="CDD" id="cd00586">
    <property type="entry name" value="4HBT"/>
    <property type="match status" value="1"/>
</dbReference>
<evidence type="ECO:0000259" key="8">
    <source>
        <dbReference type="Pfam" id="PF01643"/>
    </source>
</evidence>
<comment type="caution">
    <text evidence="10">The sequence shown here is derived from an EMBL/GenBank/DDBJ whole genome shotgun (WGS) entry which is preliminary data.</text>
</comment>
<dbReference type="SUPFAM" id="SSF54637">
    <property type="entry name" value="Thioesterase/thiol ester dehydrase-isomerase"/>
    <property type="match status" value="2"/>
</dbReference>
<evidence type="ECO:0000256" key="7">
    <source>
        <dbReference type="ARBA" id="ARBA00023160"/>
    </source>
</evidence>
<feature type="domain" description="Acyl-ACP thioesterase N-terminal hotdog" evidence="8">
    <location>
        <begin position="8"/>
        <end position="124"/>
    </location>
</feature>
<keyword evidence="6" id="KW-0443">Lipid metabolism</keyword>
<reference evidence="10" key="1">
    <citation type="submission" date="2021-03" db="EMBL/GenBank/DDBJ databases">
        <authorList>
            <person name="Lu T."/>
            <person name="Wang Q."/>
            <person name="Han X."/>
        </authorList>
    </citation>
    <scope>NUCLEOTIDE SEQUENCE</scope>
    <source>
        <strain evidence="10">WQ 2009</strain>
    </source>
</reference>
<dbReference type="PANTHER" id="PTHR31727:SF6">
    <property type="entry name" value="OLEOYL-ACYL CARRIER PROTEIN THIOESTERASE 1, CHLOROPLASTIC"/>
    <property type="match status" value="1"/>
</dbReference>
<keyword evidence="7" id="KW-0275">Fatty acid biosynthesis</keyword>
<evidence type="ECO:0008006" key="12">
    <source>
        <dbReference type="Google" id="ProtNLM"/>
    </source>
</evidence>
<evidence type="ECO:0000256" key="3">
    <source>
        <dbReference type="ARBA" id="ARBA00022801"/>
    </source>
</evidence>
<dbReference type="Pfam" id="PF20791">
    <property type="entry name" value="Acyl-ACP_TE_C"/>
    <property type="match status" value="1"/>
</dbReference>
<keyword evidence="3" id="KW-0378">Hydrolase</keyword>
<dbReference type="GO" id="GO:0016297">
    <property type="term" value="F:fatty acyl-[ACP] hydrolase activity"/>
    <property type="evidence" value="ECO:0007669"/>
    <property type="project" value="InterPro"/>
</dbReference>
<evidence type="ECO:0000313" key="11">
    <source>
        <dbReference type="Proteomes" id="UP000679691"/>
    </source>
</evidence>
<dbReference type="PANTHER" id="PTHR31727">
    <property type="entry name" value="OLEOYL-ACYL CARRIER PROTEIN THIOESTERASE 1, CHLOROPLASTIC"/>
    <property type="match status" value="1"/>
</dbReference>
<evidence type="ECO:0000256" key="4">
    <source>
        <dbReference type="ARBA" id="ARBA00022832"/>
    </source>
</evidence>
<dbReference type="InterPro" id="IPR045023">
    <property type="entry name" value="FATA/B"/>
</dbReference>
<dbReference type="Pfam" id="PF01643">
    <property type="entry name" value="Acyl-ACP_TE"/>
    <property type="match status" value="1"/>
</dbReference>
<keyword evidence="5" id="KW-0809">Transit peptide</keyword>
<name>A0A8T4HFK3_9SPHI</name>
<dbReference type="InterPro" id="IPR049427">
    <property type="entry name" value="Acyl-ACP_TE_C"/>
</dbReference>
<protein>
    <recommendedName>
        <fullName evidence="12">Acyl-ACP thioesterase</fullName>
    </recommendedName>
</protein>
<dbReference type="AlphaFoldDB" id="A0A8T4HFK3"/>
<dbReference type="InterPro" id="IPR002864">
    <property type="entry name" value="Acyl-ACP_thioesterase_NHD"/>
</dbReference>
<dbReference type="Proteomes" id="UP000679691">
    <property type="component" value="Unassembled WGS sequence"/>
</dbReference>
<evidence type="ECO:0000256" key="1">
    <source>
        <dbReference type="ARBA" id="ARBA00006500"/>
    </source>
</evidence>
<keyword evidence="4" id="KW-0276">Fatty acid metabolism</keyword>
<gene>
    <name evidence="10" type="ORF">J5U18_11240</name>
</gene>
<evidence type="ECO:0000256" key="2">
    <source>
        <dbReference type="ARBA" id="ARBA00022516"/>
    </source>
</evidence>
<dbReference type="GO" id="GO:0000036">
    <property type="term" value="F:acyl carrier activity"/>
    <property type="evidence" value="ECO:0007669"/>
    <property type="project" value="TreeGrafter"/>
</dbReference>
<organism evidence="10 11">
    <name type="scientific">Rhinopithecimicrobium faecis</name>
    <dbReference type="NCBI Taxonomy" id="2820698"/>
    <lineage>
        <taxon>Bacteria</taxon>
        <taxon>Pseudomonadati</taxon>
        <taxon>Bacteroidota</taxon>
        <taxon>Sphingobacteriia</taxon>
        <taxon>Sphingobacteriales</taxon>
        <taxon>Sphingobacteriaceae</taxon>
        <taxon>Rhinopithecimicrobium</taxon>
    </lineage>
</organism>
<dbReference type="Gene3D" id="3.10.129.10">
    <property type="entry name" value="Hotdog Thioesterase"/>
    <property type="match status" value="1"/>
</dbReference>
<proteinExistence type="inferred from homology"/>